<evidence type="ECO:0008006" key="3">
    <source>
        <dbReference type="Google" id="ProtNLM"/>
    </source>
</evidence>
<evidence type="ECO:0000313" key="1">
    <source>
        <dbReference type="EMBL" id="KGJ96376.1"/>
    </source>
</evidence>
<evidence type="ECO:0000313" key="2">
    <source>
        <dbReference type="Proteomes" id="UP000029868"/>
    </source>
</evidence>
<name>A0A099L0H1_COLPS</name>
<gene>
    <name evidence="1" type="ORF">GAB14E_0323</name>
</gene>
<dbReference type="EMBL" id="JQEC01000011">
    <property type="protein sequence ID" value="KGJ96376.1"/>
    <property type="molecule type" value="Genomic_DNA"/>
</dbReference>
<comment type="caution">
    <text evidence="1">The sequence shown here is derived from an EMBL/GenBank/DDBJ whole genome shotgun (WGS) entry which is preliminary data.</text>
</comment>
<dbReference type="PATRIC" id="fig|28229.3.peg.1261"/>
<reference evidence="1 2" key="1">
    <citation type="submission" date="2014-08" db="EMBL/GenBank/DDBJ databases">
        <title>Genomic and Phenotypic Diversity of Colwellia psychrerythraea strains from Disparate Marine Basins.</title>
        <authorList>
            <person name="Techtmann S.M."/>
            <person name="Stelling S.C."/>
            <person name="Utturkar S.M."/>
            <person name="Alshibli N."/>
            <person name="Harris A."/>
            <person name="Brown S.D."/>
            <person name="Hazen T.C."/>
        </authorList>
    </citation>
    <scope>NUCLEOTIDE SEQUENCE [LARGE SCALE GENOMIC DNA]</scope>
    <source>
        <strain evidence="1 2">GAB14E</strain>
    </source>
</reference>
<dbReference type="OrthoDB" id="5298591at2"/>
<dbReference type="InterPro" id="IPR007411">
    <property type="entry name" value="EpmC"/>
</dbReference>
<dbReference type="Pfam" id="PF04315">
    <property type="entry name" value="EpmC"/>
    <property type="match status" value="1"/>
</dbReference>
<protein>
    <recommendedName>
        <fullName evidence="3">Elongation factor P hydroxylase</fullName>
    </recommendedName>
</protein>
<proteinExistence type="predicted"/>
<sequence>MSYQYQDLIHIFNHTFSTSMNTQLIKGSDEPLYAPKNEICNYHRIIFAHGFYASALHEVAHWCLAGSARRLLEDFGYWYIPDGRDQAQQLKFEQVEIKPQAIEWAFCAAVGKKFDVSIDNLSGTGTTDRAVFKQAVYQQVEVYLTTGFPKEAQKFITALADFYQTPLPLVPQRFTL</sequence>
<accession>A0A099L0H1</accession>
<dbReference type="Proteomes" id="UP000029868">
    <property type="component" value="Unassembled WGS sequence"/>
</dbReference>
<dbReference type="AlphaFoldDB" id="A0A099L0H1"/>
<organism evidence="1 2">
    <name type="scientific">Colwellia psychrerythraea</name>
    <name type="common">Vibrio psychroerythus</name>
    <dbReference type="NCBI Taxonomy" id="28229"/>
    <lineage>
        <taxon>Bacteria</taxon>
        <taxon>Pseudomonadati</taxon>
        <taxon>Pseudomonadota</taxon>
        <taxon>Gammaproteobacteria</taxon>
        <taxon>Alteromonadales</taxon>
        <taxon>Colwelliaceae</taxon>
        <taxon>Colwellia</taxon>
    </lineage>
</organism>